<dbReference type="GeneID" id="4601961"/>
<gene>
    <name evidence="4" type="ordered locus">Tpen_0985</name>
</gene>
<keyword evidence="4" id="KW-0547">Nucleotide-binding</keyword>
<dbReference type="EnsemblBacteria" id="ABL78385">
    <property type="protein sequence ID" value="ABL78385"/>
    <property type="gene ID" value="Tpen_0985"/>
</dbReference>
<dbReference type="Gene3D" id="3.40.50.300">
    <property type="entry name" value="P-loop containing nucleotide triphosphate hydrolases"/>
    <property type="match status" value="2"/>
</dbReference>
<dbReference type="CDD" id="cd18011">
    <property type="entry name" value="DEXDc_RapA"/>
    <property type="match status" value="1"/>
</dbReference>
<dbReference type="STRING" id="368408.Tpen_0985"/>
<dbReference type="PANTHER" id="PTHR45766">
    <property type="entry name" value="DNA ANNEALING HELICASE AND ENDONUCLEASE ZRANB3 FAMILY MEMBER"/>
    <property type="match status" value="1"/>
</dbReference>
<feature type="domain" description="Helicase C-terminal" evidence="3">
    <location>
        <begin position="299"/>
        <end position="474"/>
    </location>
</feature>
<organism evidence="4 5">
    <name type="scientific">Thermofilum pendens (strain DSM 2475 / Hrk 5)</name>
    <dbReference type="NCBI Taxonomy" id="368408"/>
    <lineage>
        <taxon>Archaea</taxon>
        <taxon>Thermoproteota</taxon>
        <taxon>Thermoprotei</taxon>
        <taxon>Thermofilales</taxon>
        <taxon>Thermofilaceae</taxon>
        <taxon>Thermofilum</taxon>
    </lineage>
</organism>
<dbReference type="GO" id="GO:0004386">
    <property type="term" value="F:helicase activity"/>
    <property type="evidence" value="ECO:0007669"/>
    <property type="project" value="UniProtKB-KW"/>
</dbReference>
<dbReference type="PROSITE" id="PS51194">
    <property type="entry name" value="HELICASE_CTER"/>
    <property type="match status" value="1"/>
</dbReference>
<dbReference type="EMBL" id="CP000505">
    <property type="protein sequence ID" value="ABL78385.1"/>
    <property type="molecule type" value="Genomic_DNA"/>
</dbReference>
<dbReference type="GO" id="GO:0016787">
    <property type="term" value="F:hydrolase activity"/>
    <property type="evidence" value="ECO:0007669"/>
    <property type="project" value="UniProtKB-KW"/>
</dbReference>
<dbReference type="InterPro" id="IPR000330">
    <property type="entry name" value="SNF2_N"/>
</dbReference>
<keyword evidence="5" id="KW-1185">Reference proteome</keyword>
<dbReference type="GO" id="GO:0005524">
    <property type="term" value="F:ATP binding"/>
    <property type="evidence" value="ECO:0007669"/>
    <property type="project" value="InterPro"/>
</dbReference>
<dbReference type="PANTHER" id="PTHR45766:SF6">
    <property type="entry name" value="SWI_SNF-RELATED MATRIX-ASSOCIATED ACTIN-DEPENDENT REGULATOR OF CHROMATIN SUBFAMILY A-LIKE PROTEIN 1"/>
    <property type="match status" value="1"/>
</dbReference>
<dbReference type="SMART" id="SM00490">
    <property type="entry name" value="HELICc"/>
    <property type="match status" value="1"/>
</dbReference>
<proteinExistence type="predicted"/>
<dbReference type="InterPro" id="IPR049730">
    <property type="entry name" value="SNF2/RAD54-like_C"/>
</dbReference>
<dbReference type="Proteomes" id="UP000000641">
    <property type="component" value="Chromosome"/>
</dbReference>
<dbReference type="InterPro" id="IPR057342">
    <property type="entry name" value="DEXDc_RapA"/>
</dbReference>
<dbReference type="Pfam" id="PF00176">
    <property type="entry name" value="SNF2-rel_dom"/>
    <property type="match status" value="1"/>
</dbReference>
<dbReference type="OrthoDB" id="26574at2157"/>
<dbReference type="eggNOG" id="arCOG00871">
    <property type="taxonomic scope" value="Archaea"/>
</dbReference>
<dbReference type="Pfam" id="PF00271">
    <property type="entry name" value="Helicase_C"/>
    <property type="match status" value="1"/>
</dbReference>
<dbReference type="KEGG" id="tpe:Tpen_0985"/>
<keyword evidence="1" id="KW-0378">Hydrolase</keyword>
<feature type="domain" description="Helicase ATP-binding" evidence="2">
    <location>
        <begin position="25"/>
        <end position="178"/>
    </location>
</feature>
<protein>
    <submittedName>
        <fullName evidence="4">Helicase domain protein</fullName>
    </submittedName>
</protein>
<name>A1RYV5_THEPD</name>
<dbReference type="HOGENOM" id="CLU_349396_0_0_2"/>
<evidence type="ECO:0000256" key="1">
    <source>
        <dbReference type="ARBA" id="ARBA00022801"/>
    </source>
</evidence>
<dbReference type="RefSeq" id="WP_011752650.1">
    <property type="nucleotide sequence ID" value="NC_008698.1"/>
</dbReference>
<dbReference type="InterPro" id="IPR027417">
    <property type="entry name" value="P-loop_NTPase"/>
</dbReference>
<dbReference type="InterPro" id="IPR014001">
    <property type="entry name" value="Helicase_ATP-bd"/>
</dbReference>
<dbReference type="CDD" id="cd18793">
    <property type="entry name" value="SF2_C_SNF"/>
    <property type="match status" value="1"/>
</dbReference>
<keyword evidence="4" id="KW-0347">Helicase</keyword>
<dbReference type="InterPro" id="IPR001650">
    <property type="entry name" value="Helicase_C-like"/>
</dbReference>
<dbReference type="GO" id="GO:0140097">
    <property type="term" value="F:catalytic activity, acting on DNA"/>
    <property type="evidence" value="ECO:0007669"/>
    <property type="project" value="UniProtKB-ARBA"/>
</dbReference>
<keyword evidence="4" id="KW-0067">ATP-binding</keyword>
<evidence type="ECO:0000313" key="4">
    <source>
        <dbReference type="EMBL" id="ABL78385.1"/>
    </source>
</evidence>
<dbReference type="PROSITE" id="PS51192">
    <property type="entry name" value="HELICASE_ATP_BIND_1"/>
    <property type="match status" value="1"/>
</dbReference>
<evidence type="ECO:0000313" key="5">
    <source>
        <dbReference type="Proteomes" id="UP000000641"/>
    </source>
</evidence>
<accession>A1RYV5</accession>
<reference evidence="5" key="1">
    <citation type="journal article" date="2008" name="J. Bacteriol.">
        <title>Genome sequence of Thermofilum pendens reveals an exceptional loss of biosynthetic pathways without genome reduction.</title>
        <authorList>
            <person name="Anderson I."/>
            <person name="Rodriguez J."/>
            <person name="Susanti D."/>
            <person name="Porat I."/>
            <person name="Reich C."/>
            <person name="Ulrich L.E."/>
            <person name="Elkins J.G."/>
            <person name="Mavromatis K."/>
            <person name="Lykidis A."/>
            <person name="Kim E."/>
            <person name="Thompson L.S."/>
            <person name="Nolan M."/>
            <person name="Land M."/>
            <person name="Copeland A."/>
            <person name="Lapidus A."/>
            <person name="Lucas S."/>
            <person name="Detter C."/>
            <person name="Zhulin I.B."/>
            <person name="Olsen G.J."/>
            <person name="Whitman W."/>
            <person name="Mukhopadhyay B."/>
            <person name="Bristow J."/>
            <person name="Kyrpides N."/>
        </authorList>
    </citation>
    <scope>NUCLEOTIDE SEQUENCE [LARGE SCALE GENOMIC DNA]</scope>
    <source>
        <strain evidence="5">DSM 2475 / Hrk 5</strain>
    </source>
</reference>
<evidence type="ECO:0000259" key="3">
    <source>
        <dbReference type="PROSITE" id="PS51194"/>
    </source>
</evidence>
<evidence type="ECO:0000259" key="2">
    <source>
        <dbReference type="PROSITE" id="PS51192"/>
    </source>
</evidence>
<dbReference type="AlphaFoldDB" id="A1RYV5"/>
<dbReference type="SMART" id="SM00487">
    <property type="entry name" value="DEXDc"/>
    <property type="match status" value="1"/>
</dbReference>
<dbReference type="SUPFAM" id="SSF52540">
    <property type="entry name" value="P-loop containing nucleoside triphosphate hydrolases"/>
    <property type="match status" value="1"/>
</dbReference>
<sequence length="813" mass="93299">MVSLIEILRSAGKDLYKHQLDFVSDALWFDEPRILLADDVGLGKTIQALLYIKALLELGRVNHVLVIVPRAVVEQWASELEMFEIPFYIVESPDFPLGHRVYLVTLDRAKVDSYMEALDKINWDLVVVDEAHKLRLETLRSKVAILCRRARGCLLLTATPHTGDESSFKFLIGLANSYVVRREKKDVEEYEGRKIFPSLGYWIVQVKATKEESDALHKVLKFLENDQIEQIVRVVVEKRAMSSPTAFFKTLGKVVGGYCSEELLEEGELDACIGNVAGVKKLEELAKKYASAADRKLDALEKLLKDHLKGRKVLVFTEYATTAEYLFEKLVEKLEGCKIVDSGEGYAKADCSEFGVMYVTAKARDRIDVSREGALLASAYPTAVLISTDIMSEGVNLQAFDVVVNYEVVWSPTKHVQRIGRIWRFGQKAEKILVIDMVLKTTLSQDEYSNYLTLLEKLYEISLAALPPQSYGEFEIYEVDQELRKIVEIGSSAYLGEEEVYEALRSGRLEDLRSRIKRILKAKENMRWKSRNEVDEGLRVKLGYPPEKKPEPGGGYYVANVTFERNGVKLYSERILLRLPTPLSRSRSVQEGVFRELEVPWDAVVEDTGSLKEDEREEVNRMVWIEVWHPLQQYLSRNNLPEGGINVEVKRARVESIGVAELIPVTLSFEELVEREVRYSRNRERTERAAARCIRSLLENLGYTIVEEYASIPRPFDMVVKKDGILYTVEVKGKWVGKRDEPLSFTANEIDWASRFPDRHIVCIAYVDRDYCEDVECYYFNEFQKKWVLETVRGIEYKYNARKKKGADKTEPQ</sequence>